<dbReference type="PANTHER" id="PTHR13340">
    <property type="entry name" value="GATA ZINC FINGER DOMAIN-CONTAINING"/>
    <property type="match status" value="1"/>
</dbReference>
<reference evidence="8" key="1">
    <citation type="submission" date="2013-10" db="EMBL/GenBank/DDBJ databases">
        <title>Genome sequencing of Onchocerca volvulus.</title>
        <authorList>
            <person name="Cotton J."/>
            <person name="Tsai J."/>
            <person name="Stanley E."/>
            <person name="Tracey A."/>
            <person name="Holroyd N."/>
            <person name="Lustigman S."/>
            <person name="Berriman M."/>
        </authorList>
    </citation>
    <scope>NUCLEOTIDE SEQUENCE</scope>
</reference>
<name>A0A2K6VY95_ONCVO</name>
<dbReference type="Proteomes" id="UP000024404">
    <property type="component" value="Unassembled WGS sequence"/>
</dbReference>
<dbReference type="GO" id="GO:0005634">
    <property type="term" value="C:nucleus"/>
    <property type="evidence" value="ECO:0007669"/>
    <property type="project" value="UniProtKB-SubCell"/>
</dbReference>
<feature type="compositionally biased region" description="Low complexity" evidence="6">
    <location>
        <begin position="1"/>
        <end position="10"/>
    </location>
</feature>
<evidence type="ECO:0000313" key="7">
    <source>
        <dbReference type="EnsemblMetazoa" id="OVOC3328.2"/>
    </source>
</evidence>
<dbReference type="OMA" id="WDKCERL"/>
<dbReference type="AlphaFoldDB" id="A0A2K6VY95"/>
<protein>
    <recommendedName>
        <fullName evidence="9">BAH domain-containing protein</fullName>
    </recommendedName>
</protein>
<accession>A0A2K6VY95</accession>
<evidence type="ECO:0000256" key="2">
    <source>
        <dbReference type="ARBA" id="ARBA00022723"/>
    </source>
</evidence>
<proteinExistence type="predicted"/>
<dbReference type="GO" id="GO:0006325">
    <property type="term" value="P:chromatin organization"/>
    <property type="evidence" value="ECO:0007669"/>
    <property type="project" value="TreeGrafter"/>
</dbReference>
<keyword evidence="4" id="KW-0862">Zinc</keyword>
<dbReference type="EMBL" id="CMVM020000084">
    <property type="status" value="NOT_ANNOTATED_CDS"/>
    <property type="molecule type" value="Genomic_DNA"/>
</dbReference>
<evidence type="ECO:0000313" key="8">
    <source>
        <dbReference type="Proteomes" id="UP000024404"/>
    </source>
</evidence>
<keyword evidence="5" id="KW-0539">Nucleus</keyword>
<comment type="subcellular location">
    <subcellularLocation>
        <location evidence="1">Nucleus</location>
    </subcellularLocation>
</comment>
<dbReference type="PANTHER" id="PTHR13340:SF2">
    <property type="entry name" value="GATA ZINC FINGER DOMAIN-CONTAINING PROTEIN 1"/>
    <property type="match status" value="1"/>
</dbReference>
<reference evidence="7" key="2">
    <citation type="submission" date="2018-02" db="UniProtKB">
        <authorList>
            <consortium name="EnsemblMetazoa"/>
        </authorList>
    </citation>
    <scope>IDENTIFICATION</scope>
</reference>
<organism evidence="7 8">
    <name type="scientific">Onchocerca volvulus</name>
    <dbReference type="NCBI Taxonomy" id="6282"/>
    <lineage>
        <taxon>Eukaryota</taxon>
        <taxon>Metazoa</taxon>
        <taxon>Ecdysozoa</taxon>
        <taxon>Nematoda</taxon>
        <taxon>Chromadorea</taxon>
        <taxon>Rhabditida</taxon>
        <taxon>Spirurina</taxon>
        <taxon>Spiruromorpha</taxon>
        <taxon>Filarioidea</taxon>
        <taxon>Onchocercidae</taxon>
        <taxon>Onchocerca</taxon>
    </lineage>
</organism>
<dbReference type="InterPro" id="IPR039050">
    <property type="entry name" value="GATAD1"/>
</dbReference>
<evidence type="ECO:0000256" key="4">
    <source>
        <dbReference type="ARBA" id="ARBA00022833"/>
    </source>
</evidence>
<evidence type="ECO:0000256" key="6">
    <source>
        <dbReference type="SAM" id="MobiDB-lite"/>
    </source>
</evidence>
<feature type="compositionally biased region" description="Basic residues" evidence="6">
    <location>
        <begin position="12"/>
        <end position="21"/>
    </location>
</feature>
<evidence type="ECO:0000256" key="1">
    <source>
        <dbReference type="ARBA" id="ARBA00004123"/>
    </source>
</evidence>
<dbReference type="STRING" id="6282.A0A2K6VY95"/>
<keyword evidence="2" id="KW-0479">Metal-binding</keyword>
<sequence length="230" mass="26102">MMGSSNGNSGISKRKPITRGRKRDDLPSLGIVARRAASRYGIPRQNKNPSVNGRRIGINTVINKYASRRTSFFKSVRPQKAPSQKAGLQCHDALWDKCERLFRTGDIISVTDKDNNLPYFAQIRALLCNHLGERFAALTWLVPTELADDAHQFDAEHFVHALSDSVMYPLEICTFVQHAPLLPGYCHEWRPRSLVEKKLLEDLEERVRSINTLSTKFIAFDEKIPPSKSK</sequence>
<dbReference type="EnsemblMetazoa" id="OVOC3328.2">
    <property type="protein sequence ID" value="OVOC3328.2"/>
    <property type="gene ID" value="WBGene00240137"/>
</dbReference>
<dbReference type="GO" id="GO:0008270">
    <property type="term" value="F:zinc ion binding"/>
    <property type="evidence" value="ECO:0007669"/>
    <property type="project" value="UniProtKB-KW"/>
</dbReference>
<keyword evidence="8" id="KW-1185">Reference proteome</keyword>
<keyword evidence="3" id="KW-0863">Zinc-finger</keyword>
<feature type="region of interest" description="Disordered" evidence="6">
    <location>
        <begin position="1"/>
        <end position="28"/>
    </location>
</feature>
<evidence type="ECO:0000256" key="5">
    <source>
        <dbReference type="ARBA" id="ARBA00023242"/>
    </source>
</evidence>
<dbReference type="EnsemblMetazoa" id="OVOC3328.1">
    <property type="protein sequence ID" value="OVOC3328.1"/>
    <property type="gene ID" value="WBGene00240137"/>
</dbReference>
<evidence type="ECO:0008006" key="9">
    <source>
        <dbReference type="Google" id="ProtNLM"/>
    </source>
</evidence>
<evidence type="ECO:0000256" key="3">
    <source>
        <dbReference type="ARBA" id="ARBA00022771"/>
    </source>
</evidence>